<dbReference type="EMBL" id="CP144089">
    <property type="protein sequence ID" value="WWD03568.1"/>
    <property type="molecule type" value="Genomic_DNA"/>
</dbReference>
<dbReference type="GeneID" id="91100426"/>
<reference evidence="1 2" key="1">
    <citation type="submission" date="2024-01" db="EMBL/GenBank/DDBJ databases">
        <title>Comparative genomics of Cryptococcus and Kwoniella reveals pathogenesis evolution and contrasting modes of karyotype evolution via chromosome fusion or intercentromeric recombination.</title>
        <authorList>
            <person name="Coelho M.A."/>
            <person name="David-Palma M."/>
            <person name="Shea T."/>
            <person name="Bowers K."/>
            <person name="McGinley-Smith S."/>
            <person name="Mohammad A.W."/>
            <person name="Gnirke A."/>
            <person name="Yurkov A.M."/>
            <person name="Nowrousian M."/>
            <person name="Sun S."/>
            <person name="Cuomo C.A."/>
            <person name="Heitman J."/>
        </authorList>
    </citation>
    <scope>NUCLEOTIDE SEQUENCE [LARGE SCALE GENOMIC DNA]</scope>
    <source>
        <strain evidence="1 2">PYCC6329</strain>
    </source>
</reference>
<dbReference type="AlphaFoldDB" id="A0AAX4KCD2"/>
<name>A0AAX4KCD2_9TREE</name>
<organism evidence="1 2">
    <name type="scientific">Kwoniella europaea PYCC6329</name>
    <dbReference type="NCBI Taxonomy" id="1423913"/>
    <lineage>
        <taxon>Eukaryota</taxon>
        <taxon>Fungi</taxon>
        <taxon>Dikarya</taxon>
        <taxon>Basidiomycota</taxon>
        <taxon>Agaricomycotina</taxon>
        <taxon>Tremellomycetes</taxon>
        <taxon>Tremellales</taxon>
        <taxon>Cryptococcaceae</taxon>
        <taxon>Kwoniella</taxon>
    </lineage>
</organism>
<evidence type="ECO:0000313" key="1">
    <source>
        <dbReference type="EMBL" id="WWD03568.1"/>
    </source>
</evidence>
<dbReference type="RefSeq" id="XP_066081535.1">
    <property type="nucleotide sequence ID" value="XM_066225438.1"/>
</dbReference>
<sequence>MASQQDRSKYTESMKLRSGAFRYRGPVSLTVSQISANRGQSATTSKGGLSFMIEDIQTVFDECNCPYSKYIVTDLSNAPSLVVASTERAAEADYTKLLFEDSTLPTVYKSAQPFCGSAFKAIWFHDDLMNSISSQEGAEKAEVEGMCVGVSECNPDRNELC</sequence>
<accession>A0AAX4KCD2</accession>
<gene>
    <name evidence="1" type="ORF">V865_001622</name>
</gene>
<dbReference type="KEGG" id="ker:91100426"/>
<proteinExistence type="predicted"/>
<protein>
    <submittedName>
        <fullName evidence="1">Uncharacterized protein</fullName>
    </submittedName>
</protein>
<evidence type="ECO:0000313" key="2">
    <source>
        <dbReference type="Proteomes" id="UP001358614"/>
    </source>
</evidence>
<dbReference type="Proteomes" id="UP001358614">
    <property type="component" value="Chromosome 1"/>
</dbReference>
<keyword evidence="2" id="KW-1185">Reference proteome</keyword>